<dbReference type="EMBL" id="CAXLJM020000095">
    <property type="protein sequence ID" value="CAL8132954.1"/>
    <property type="molecule type" value="Genomic_DNA"/>
</dbReference>
<accession>A0ABP1RQ43</accession>
<sequence>MITEISTYSFKNCPVTKCDHYSQNNRFKKRKRSTCSTELRKDRCCFSNFQRDTIMIHIPNSLLRKNTQTRVYMNVFPRILNLPEVNSCNYYDVYILIYILQHTTNDISDYASAFDNTVLGCSLKLAFTSGI</sequence>
<protein>
    <submittedName>
        <fullName evidence="1">Uncharacterized protein</fullName>
    </submittedName>
</protein>
<evidence type="ECO:0000313" key="2">
    <source>
        <dbReference type="Proteomes" id="UP001642540"/>
    </source>
</evidence>
<dbReference type="Proteomes" id="UP001642540">
    <property type="component" value="Unassembled WGS sequence"/>
</dbReference>
<keyword evidence="2" id="KW-1185">Reference proteome</keyword>
<reference evidence="1 2" key="1">
    <citation type="submission" date="2024-08" db="EMBL/GenBank/DDBJ databases">
        <authorList>
            <person name="Cucini C."/>
            <person name="Frati F."/>
        </authorList>
    </citation>
    <scope>NUCLEOTIDE SEQUENCE [LARGE SCALE GENOMIC DNA]</scope>
</reference>
<comment type="caution">
    <text evidence="1">The sequence shown here is derived from an EMBL/GenBank/DDBJ whole genome shotgun (WGS) entry which is preliminary data.</text>
</comment>
<gene>
    <name evidence="1" type="ORF">ODALV1_LOCUS24841</name>
</gene>
<proteinExistence type="predicted"/>
<name>A0ABP1RQ43_9HEXA</name>
<organism evidence="1 2">
    <name type="scientific">Orchesella dallaii</name>
    <dbReference type="NCBI Taxonomy" id="48710"/>
    <lineage>
        <taxon>Eukaryota</taxon>
        <taxon>Metazoa</taxon>
        <taxon>Ecdysozoa</taxon>
        <taxon>Arthropoda</taxon>
        <taxon>Hexapoda</taxon>
        <taxon>Collembola</taxon>
        <taxon>Entomobryomorpha</taxon>
        <taxon>Entomobryoidea</taxon>
        <taxon>Orchesellidae</taxon>
        <taxon>Orchesellinae</taxon>
        <taxon>Orchesella</taxon>
    </lineage>
</organism>
<evidence type="ECO:0000313" key="1">
    <source>
        <dbReference type="EMBL" id="CAL8132954.1"/>
    </source>
</evidence>